<reference evidence="1" key="1">
    <citation type="submission" date="2020-02" db="EMBL/GenBank/DDBJ databases">
        <authorList>
            <person name="Meier V. D."/>
        </authorList>
    </citation>
    <scope>NUCLEOTIDE SEQUENCE</scope>
    <source>
        <strain evidence="1">AVDCRST_MAG94</strain>
    </source>
</reference>
<sequence>MIVVVGLGAPVGAVRRAAALGEGDGCVTIGEEGVGTGLRSPGGASATGGALQLPSVKAMRLIRQAVKRATV</sequence>
<accession>A0A6J4MYJ3</accession>
<gene>
    <name evidence="1" type="ORF">AVDCRST_MAG94-4186</name>
</gene>
<proteinExistence type="predicted"/>
<dbReference type="EMBL" id="CADCTY010001457">
    <property type="protein sequence ID" value="CAA9371226.1"/>
    <property type="molecule type" value="Genomic_DNA"/>
</dbReference>
<dbReference type="AlphaFoldDB" id="A0A6J4MYJ3"/>
<evidence type="ECO:0000313" key="1">
    <source>
        <dbReference type="EMBL" id="CAA9371226.1"/>
    </source>
</evidence>
<feature type="non-terminal residue" evidence="1">
    <location>
        <position position="71"/>
    </location>
</feature>
<name>A0A6J4MYJ3_9CYAN</name>
<organism evidence="1">
    <name type="scientific">uncultured Leptolyngbya sp</name>
    <dbReference type="NCBI Taxonomy" id="332963"/>
    <lineage>
        <taxon>Bacteria</taxon>
        <taxon>Bacillati</taxon>
        <taxon>Cyanobacteriota</taxon>
        <taxon>Cyanophyceae</taxon>
        <taxon>Leptolyngbyales</taxon>
        <taxon>Leptolyngbyaceae</taxon>
        <taxon>Leptolyngbya group</taxon>
        <taxon>Leptolyngbya</taxon>
        <taxon>environmental samples</taxon>
    </lineage>
</organism>
<protein>
    <submittedName>
        <fullName evidence="1">Uncharacterized protein</fullName>
    </submittedName>
</protein>